<organism evidence="2 3">
    <name type="scientific">Vitreoscilla massiliensis</name>
    <dbReference type="NCBI Taxonomy" id="1689272"/>
    <lineage>
        <taxon>Bacteria</taxon>
        <taxon>Pseudomonadati</taxon>
        <taxon>Pseudomonadota</taxon>
        <taxon>Betaproteobacteria</taxon>
        <taxon>Neisseriales</taxon>
        <taxon>Neisseriaceae</taxon>
        <taxon>Vitreoscilla</taxon>
    </lineage>
</organism>
<dbReference type="CDD" id="cd12935">
    <property type="entry name" value="LEM_like"/>
    <property type="match status" value="1"/>
</dbReference>
<evidence type="ECO:0000313" key="2">
    <source>
        <dbReference type="EMBL" id="UOO89123.1"/>
    </source>
</evidence>
<dbReference type="InterPro" id="IPR036361">
    <property type="entry name" value="SAP_dom_sf"/>
</dbReference>
<dbReference type="EMBL" id="CP091511">
    <property type="protein sequence ID" value="UOO89123.1"/>
    <property type="molecule type" value="Genomic_DNA"/>
</dbReference>
<dbReference type="Pfam" id="PF12949">
    <property type="entry name" value="HeH"/>
    <property type="match status" value="1"/>
</dbReference>
<proteinExistence type="predicted"/>
<keyword evidence="3" id="KW-1185">Reference proteome</keyword>
<dbReference type="RefSeq" id="WP_058356827.1">
    <property type="nucleotide sequence ID" value="NZ_CABKVG010000010.1"/>
</dbReference>
<dbReference type="SUPFAM" id="SSF159713">
    <property type="entry name" value="Dhaf3308-like"/>
    <property type="match status" value="1"/>
</dbReference>
<protein>
    <submittedName>
        <fullName evidence="2">HeH/LEM domain-containing protein</fullName>
    </submittedName>
</protein>
<accession>A0ABY4E024</accession>
<sequence length="105" mass="11369">MDLVYTKNGIEADGITGQYRNADYFQNPETLPEGSKVAVIGDYPHIAEAYKAAGVEVLFTEAKPQNVDLSTLSVKELREHLTTAGIEFPANASKDDLLNLAKQGA</sequence>
<dbReference type="Gene3D" id="1.10.720.30">
    <property type="entry name" value="SAP domain"/>
    <property type="match status" value="1"/>
</dbReference>
<gene>
    <name evidence="2" type="ORF">LVJ82_17030</name>
</gene>
<reference evidence="2 3" key="1">
    <citation type="journal article" date="2022" name="Res Sq">
        <title>Evolution of multicellular longitudinally dividing oral cavity symbionts (Neisseriaceae).</title>
        <authorList>
            <person name="Nyongesa S."/>
            <person name="Weber P."/>
            <person name="Bernet E."/>
            <person name="Pullido F."/>
            <person name="Nieckarz M."/>
            <person name="Delaby M."/>
            <person name="Nieves C."/>
            <person name="Viehboeck T."/>
            <person name="Krause N."/>
            <person name="Rivera-Millot A."/>
            <person name="Nakamura A."/>
            <person name="Vischer N."/>
            <person name="VanNieuwenhze M."/>
            <person name="Brun Y."/>
            <person name="Cava F."/>
            <person name="Bulgheresi S."/>
            <person name="Veyrier F."/>
        </authorList>
    </citation>
    <scope>NUCLEOTIDE SEQUENCE [LARGE SCALE GENOMIC DNA]</scope>
    <source>
        <strain evidence="2 3">SN4</strain>
    </source>
</reference>
<evidence type="ECO:0000313" key="3">
    <source>
        <dbReference type="Proteomes" id="UP000832011"/>
    </source>
</evidence>
<evidence type="ECO:0000259" key="1">
    <source>
        <dbReference type="Pfam" id="PF12949"/>
    </source>
</evidence>
<feature type="domain" description="HeH/LEM" evidence="1">
    <location>
        <begin position="69"/>
        <end position="100"/>
    </location>
</feature>
<dbReference type="Proteomes" id="UP000832011">
    <property type="component" value="Chromosome"/>
</dbReference>
<dbReference type="InterPro" id="IPR025856">
    <property type="entry name" value="HeH/LEM_domain"/>
</dbReference>
<name>A0ABY4E024_9NEIS</name>